<evidence type="ECO:0000313" key="10">
    <source>
        <dbReference type="Proteomes" id="UP001107558"/>
    </source>
</evidence>
<dbReference type="InterPro" id="IPR015940">
    <property type="entry name" value="UBA"/>
</dbReference>
<dbReference type="Gene3D" id="2.30.30.140">
    <property type="match status" value="1"/>
</dbReference>
<feature type="compositionally biased region" description="Basic and acidic residues" evidence="6">
    <location>
        <begin position="523"/>
        <end position="534"/>
    </location>
</feature>
<sequence length="893" mass="100101">MNEELNNLKNSGWILSESGIKSIDLNSNTKKNLIKTLLDRDLREIGAGLSDLHKGKFENIEHELVVLQIMKIRNISAPKANENSKTAPKLLKIQLTDGQNTYSAIEMEQTALSLETRPGTKICLKVKQLKYANGQLLLTPKNMEILGGYVEALASKWEISRSLANQMKGNRSNAAPPFIPFGQKIQQSNLPHDKGFKSLQQNKPKEGEENSEFNAQRQDAIAEASKAATRKKTFGGGNKTLVDSNVQKIMDKGYTEEQATTALKYVNNNVERALQNLKRREERQQQRAGSNDYNNARENPKDNKRGGGKNAANNSSDLPPAKPSTGVSLFDFLENKIPESTSTVKATQSSSSSHAYNERFENNISSSFRKHDKDNSNKSQWSQYSSSNENHKSSQNYNQKNSYNTRNDYRNNGDGNDRREQYKGDYRKYDRESRDGPRESSSRYNQQQPSNYSSKPNNANNSSSYSKPSSQQQQSQSINVQSQKPNIQLNNSSGNGANNYSNSNNKFEKSRYGQQQQQQKSDYNNRDNRGHTSSKDYNNFSKEYPASGANNSNYNSKYEKPQRANSDMYQKQNDRRLVESMDKMSLKTNHQSQQSSQHHHSYKSSSTAYESHDPSKASSYQPSLSTNEPKQSYSKNQGNYPIVGFQNKEANEQAKNALKTKSIPAAPKWQSQQQQQTAQAPPPQPQAVPIQMISQTHSKGQPPAPFASSTNGPPLHSLQPQPFVQHPVLHPMPTAVITANPPPAAVFHATPITYQTPIIMQSVQAPPIQVAATTAAPTGIQQQLKVGDLCLAKYWEDGKFYNAKITNVSESTYVVLFTDYGNAEEVRKNDCVPLTIMPTCPTPPQPMTNFVQTPPQMGSFRITTTPQHQHNYQQPQQQSMPYKPSGGKHQRRN</sequence>
<feature type="compositionally biased region" description="Low complexity" evidence="6">
    <location>
        <begin position="377"/>
        <end position="406"/>
    </location>
</feature>
<evidence type="ECO:0000256" key="4">
    <source>
        <dbReference type="ARBA" id="ARBA00023242"/>
    </source>
</evidence>
<dbReference type="AlphaFoldDB" id="A0A9J6CLU0"/>
<dbReference type="GO" id="GO:0005634">
    <property type="term" value="C:nucleus"/>
    <property type="evidence" value="ECO:0007669"/>
    <property type="project" value="UniProtKB-SubCell"/>
</dbReference>
<dbReference type="SMART" id="SM00333">
    <property type="entry name" value="TUDOR"/>
    <property type="match status" value="1"/>
</dbReference>
<feature type="region of interest" description="Disordered" evidence="6">
    <location>
        <begin position="279"/>
        <end position="327"/>
    </location>
</feature>
<evidence type="ECO:0000256" key="6">
    <source>
        <dbReference type="SAM" id="MobiDB-lite"/>
    </source>
</evidence>
<feature type="region of interest" description="Disordered" evidence="6">
    <location>
        <begin position="364"/>
        <end position="569"/>
    </location>
</feature>
<dbReference type="InterPro" id="IPR009060">
    <property type="entry name" value="UBA-like_sf"/>
</dbReference>
<dbReference type="Pfam" id="PF00567">
    <property type="entry name" value="TUDOR"/>
    <property type="match status" value="1"/>
</dbReference>
<feature type="region of interest" description="Disordered" evidence="6">
    <location>
        <begin position="584"/>
        <end position="642"/>
    </location>
</feature>
<feature type="compositionally biased region" description="Low complexity" evidence="6">
    <location>
        <begin position="866"/>
        <end position="878"/>
    </location>
</feature>
<dbReference type="PANTHER" id="PTHR13681">
    <property type="entry name" value="SURVIVAL OF MOTOR NEURON-RELATED-SPLICING FACTOR 30-RELATED"/>
    <property type="match status" value="1"/>
</dbReference>
<evidence type="ECO:0000256" key="1">
    <source>
        <dbReference type="ARBA" id="ARBA00004123"/>
    </source>
</evidence>
<evidence type="ECO:0000256" key="5">
    <source>
        <dbReference type="ARBA" id="ARBA00035105"/>
    </source>
</evidence>
<dbReference type="OrthoDB" id="434939at2759"/>
<dbReference type="Gene3D" id="2.40.50.770">
    <property type="entry name" value="RecQ-mediated genome instability protein Rmi1, C-terminal domain"/>
    <property type="match status" value="1"/>
</dbReference>
<feature type="compositionally biased region" description="Low complexity" evidence="6">
    <location>
        <begin position="665"/>
        <end position="679"/>
    </location>
</feature>
<dbReference type="SUPFAM" id="SSF63748">
    <property type="entry name" value="Tudor/PWWP/MBT"/>
    <property type="match status" value="1"/>
</dbReference>
<evidence type="ECO:0000313" key="9">
    <source>
        <dbReference type="EMBL" id="KAG5682920.1"/>
    </source>
</evidence>
<organism evidence="9 10">
    <name type="scientific">Polypedilum vanderplanki</name>
    <name type="common">Sleeping chironomid midge</name>
    <dbReference type="NCBI Taxonomy" id="319348"/>
    <lineage>
        <taxon>Eukaryota</taxon>
        <taxon>Metazoa</taxon>
        <taxon>Ecdysozoa</taxon>
        <taxon>Arthropoda</taxon>
        <taxon>Hexapoda</taxon>
        <taxon>Insecta</taxon>
        <taxon>Pterygota</taxon>
        <taxon>Neoptera</taxon>
        <taxon>Endopterygota</taxon>
        <taxon>Diptera</taxon>
        <taxon>Nematocera</taxon>
        <taxon>Chironomoidea</taxon>
        <taxon>Chironomidae</taxon>
        <taxon>Chironominae</taxon>
        <taxon>Polypedilum</taxon>
        <taxon>Polypedilum</taxon>
    </lineage>
</organism>
<dbReference type="PANTHER" id="PTHR13681:SF24">
    <property type="entry name" value="TUDOR DOMAIN-CONTAINING PROTEIN 3"/>
    <property type="match status" value="1"/>
</dbReference>
<feature type="compositionally biased region" description="Polar residues" evidence="6">
    <location>
        <begin position="707"/>
        <end position="722"/>
    </location>
</feature>
<feature type="domain" description="UBA" evidence="7">
    <location>
        <begin position="241"/>
        <end position="280"/>
    </location>
</feature>
<evidence type="ECO:0000259" key="8">
    <source>
        <dbReference type="PROSITE" id="PS50304"/>
    </source>
</evidence>
<reference evidence="9" key="1">
    <citation type="submission" date="2021-03" db="EMBL/GenBank/DDBJ databases">
        <title>Chromosome level genome of the anhydrobiotic midge Polypedilum vanderplanki.</title>
        <authorList>
            <person name="Yoshida Y."/>
            <person name="Kikawada T."/>
            <person name="Gusev O."/>
        </authorList>
    </citation>
    <scope>NUCLEOTIDE SEQUENCE</scope>
    <source>
        <strain evidence="9">NIAS01</strain>
        <tissue evidence="9">Whole body or cell culture</tissue>
    </source>
</reference>
<feature type="compositionally biased region" description="Polar residues" evidence="6">
    <location>
        <begin position="286"/>
        <end position="297"/>
    </location>
</feature>
<dbReference type="PROSITE" id="PS50030">
    <property type="entry name" value="UBA"/>
    <property type="match status" value="1"/>
</dbReference>
<feature type="compositionally biased region" description="Low complexity" evidence="6">
    <location>
        <begin position="490"/>
        <end position="505"/>
    </location>
</feature>
<dbReference type="EMBL" id="JADBJN010000001">
    <property type="protein sequence ID" value="KAG5682920.1"/>
    <property type="molecule type" value="Genomic_DNA"/>
</dbReference>
<name>A0A9J6CLU0_POLVA</name>
<dbReference type="InterPro" id="IPR042470">
    <property type="entry name" value="RMI1_N_C_sf"/>
</dbReference>
<feature type="region of interest" description="Disordered" evidence="6">
    <location>
        <begin position="665"/>
        <end position="722"/>
    </location>
</feature>
<keyword evidence="3" id="KW-0156">Chromatin regulator</keyword>
<dbReference type="SUPFAM" id="SSF46934">
    <property type="entry name" value="UBA-like"/>
    <property type="match status" value="1"/>
</dbReference>
<dbReference type="GO" id="GO:0006325">
    <property type="term" value="P:chromatin organization"/>
    <property type="evidence" value="ECO:0007669"/>
    <property type="project" value="UniProtKB-KW"/>
</dbReference>
<accession>A0A9J6CLU0</accession>
<feature type="compositionally biased region" description="Polar residues" evidence="6">
    <location>
        <begin position="616"/>
        <end position="639"/>
    </location>
</feature>
<comment type="subcellular location">
    <subcellularLocation>
        <location evidence="1">Nucleus</location>
    </subcellularLocation>
</comment>
<dbReference type="InterPro" id="IPR013894">
    <property type="entry name" value="RMI1_OB"/>
</dbReference>
<feature type="region of interest" description="Disordered" evidence="6">
    <location>
        <begin position="189"/>
        <end position="214"/>
    </location>
</feature>
<dbReference type="SMART" id="SM01161">
    <property type="entry name" value="DUF1767"/>
    <property type="match status" value="1"/>
</dbReference>
<feature type="compositionally biased region" description="Polar residues" evidence="6">
    <location>
        <begin position="856"/>
        <end position="865"/>
    </location>
</feature>
<protein>
    <recommendedName>
        <fullName evidence="2">Tudor domain-containing protein 3</fullName>
    </recommendedName>
</protein>
<dbReference type="PROSITE" id="PS50304">
    <property type="entry name" value="TUDOR"/>
    <property type="match status" value="1"/>
</dbReference>
<dbReference type="InterPro" id="IPR002999">
    <property type="entry name" value="Tudor"/>
</dbReference>
<dbReference type="Proteomes" id="UP001107558">
    <property type="component" value="Chromosome 1"/>
</dbReference>
<feature type="domain" description="Tudor" evidence="8">
    <location>
        <begin position="783"/>
        <end position="841"/>
    </location>
</feature>
<feature type="compositionally biased region" description="Basic and acidic residues" evidence="6">
    <location>
        <begin position="407"/>
        <end position="441"/>
    </location>
</feature>
<feature type="compositionally biased region" description="Low complexity" evidence="6">
    <location>
        <begin position="450"/>
        <end position="483"/>
    </location>
</feature>
<dbReference type="Pfam" id="PF08585">
    <property type="entry name" value="RMI1_N_C"/>
    <property type="match status" value="1"/>
</dbReference>
<keyword evidence="10" id="KW-1185">Reference proteome</keyword>
<proteinExistence type="predicted"/>
<evidence type="ECO:0000256" key="3">
    <source>
        <dbReference type="ARBA" id="ARBA00022853"/>
    </source>
</evidence>
<gene>
    <name evidence="9" type="ORF">PVAND_012238</name>
</gene>
<evidence type="ECO:0000259" key="7">
    <source>
        <dbReference type="PROSITE" id="PS50030"/>
    </source>
</evidence>
<comment type="caution">
    <text evidence="9">The sequence shown here is derived from an EMBL/GenBank/DDBJ whole genome shotgun (WGS) entry which is preliminary data.</text>
</comment>
<dbReference type="Gene3D" id="1.10.8.10">
    <property type="entry name" value="DNA helicase RuvA subunit, C-terminal domain"/>
    <property type="match status" value="1"/>
</dbReference>
<evidence type="ECO:0000256" key="2">
    <source>
        <dbReference type="ARBA" id="ARBA00013421"/>
    </source>
</evidence>
<comment type="function">
    <text evidence="5">Scaffolding protein that specifically recognizes and binds dimethylarginine-containing proteins. Plays a role in the regulation of translation of target mRNAs by binding Arg/Gly-rich motifs (GAR) in dimethylarginine-containing proteins. In nucleus, acts as a coactivator: recognizes and binds asymmetric dimethylation on the core histone tails associated with transcriptional activation (H3R17me2a and H4R3me2a) and recruits proteins at these arginine-methylated loci. In cytoplasm, acts as an antiviral factor that participates in the assembly of stress granules together with G3BP1.</text>
</comment>
<feature type="region of interest" description="Disordered" evidence="6">
    <location>
        <begin position="856"/>
        <end position="893"/>
    </location>
</feature>
<keyword evidence="4" id="KW-0539">Nucleus</keyword>